<dbReference type="InterPro" id="IPR038069">
    <property type="entry name" value="Pelota/DOM34_N"/>
</dbReference>
<dbReference type="GO" id="GO:0071025">
    <property type="term" value="P:RNA surveillance"/>
    <property type="evidence" value="ECO:0007669"/>
    <property type="project" value="InterPro"/>
</dbReference>
<dbReference type="SMART" id="SM01194">
    <property type="entry name" value="eRF1_1"/>
    <property type="match status" value="1"/>
</dbReference>
<dbReference type="FunFam" id="3.30.1330.30:FF:000008">
    <property type="entry name" value="Protein pelota homolog"/>
    <property type="match status" value="1"/>
</dbReference>
<dbReference type="GO" id="GO:0070651">
    <property type="term" value="P:nonfunctional rRNA decay"/>
    <property type="evidence" value="ECO:0007669"/>
    <property type="project" value="TreeGrafter"/>
</dbReference>
<dbReference type="InterPro" id="IPR058547">
    <property type="entry name" value="Pelota_N"/>
</dbReference>
<dbReference type="FunFam" id="3.30.420.60:FF:000002">
    <property type="entry name" value="Protein pelota homolog"/>
    <property type="match status" value="1"/>
</dbReference>
<sequence length="383" mass="42771">MKLLGKNIEKDGSGYVTLIPEEPEDMWHAYNLVAEGDSLRSSTIRKVTTESATGSTGSNRVRTTLTIAIENIDFDTQACMLRVKGRNIMENQYVKMGAYHTLDLELNKKFTLAKSCWDSIVLDRIEMACDPAQHADLAAVIMHEGLANICLVTSSMTLVRAKIEVNIPRKRKGQCAQHEKGLQKFFDSVMQGILRHISFDVVKCVIIASPGFVKDQFYEYMFQQAVKLDQKLLLENKSRFVLVHSSSGFKHSLKEILSDPSISIKLADTKAAGEVKALETFYTMLQNEPSRAFYGLKHVQKANEAQAIETLLISDNLFRCQDVSQRKQYVALVDSVKENGGDVKLFSSLHVSGEQLGLLTGLAAILRFPIPELEEEATSSEED</sequence>
<evidence type="ECO:0000256" key="3">
    <source>
        <dbReference type="ARBA" id="ARBA00009504"/>
    </source>
</evidence>
<feature type="domain" description="eRF1/Pelota-like N-terminal" evidence="7">
    <location>
        <begin position="1"/>
        <end position="130"/>
    </location>
</feature>
<keyword evidence="5 6" id="KW-0479">Metal-binding</keyword>
<keyword evidence="4 6" id="KW-0963">Cytoplasm</keyword>
<dbReference type="GO" id="GO:0046872">
    <property type="term" value="F:metal ion binding"/>
    <property type="evidence" value="ECO:0007669"/>
    <property type="project" value="UniProtKB-KW"/>
</dbReference>
<dbReference type="AlphaFoldDB" id="A0A1W7R9Z6"/>
<name>A0A1W7R9Z6_9SCOR</name>
<dbReference type="GO" id="GO:0070966">
    <property type="term" value="P:nuclear-transcribed mRNA catabolic process, no-go decay"/>
    <property type="evidence" value="ECO:0007669"/>
    <property type="project" value="InterPro"/>
</dbReference>
<dbReference type="SUPFAM" id="SSF53137">
    <property type="entry name" value="Translational machinery components"/>
    <property type="match status" value="1"/>
</dbReference>
<protein>
    <recommendedName>
        <fullName evidence="6">Protein pelota homolog</fullName>
    </recommendedName>
</protein>
<dbReference type="EMBL" id="GFAH01000421">
    <property type="protein sequence ID" value="JAV47968.1"/>
    <property type="molecule type" value="Transcribed_RNA"/>
</dbReference>
<dbReference type="FunFam" id="2.30.30.870:FF:000001">
    <property type="entry name" value="Protein pelota homolog"/>
    <property type="match status" value="1"/>
</dbReference>
<dbReference type="Gene3D" id="3.30.1330.30">
    <property type="match status" value="1"/>
</dbReference>
<dbReference type="InterPro" id="IPR005142">
    <property type="entry name" value="eRF1_3"/>
</dbReference>
<dbReference type="SUPFAM" id="SSF159065">
    <property type="entry name" value="Dom34/Pelota N-terminal domain-like"/>
    <property type="match status" value="1"/>
</dbReference>
<comment type="similarity">
    <text evidence="3 6">Belongs to the eukaryotic release factor 1 family. Pelota subfamily.</text>
</comment>
<dbReference type="GO" id="GO:0032790">
    <property type="term" value="P:ribosome disassembly"/>
    <property type="evidence" value="ECO:0007669"/>
    <property type="project" value="TreeGrafter"/>
</dbReference>
<evidence type="ECO:0000256" key="4">
    <source>
        <dbReference type="ARBA" id="ARBA00022490"/>
    </source>
</evidence>
<dbReference type="InterPro" id="IPR042226">
    <property type="entry name" value="eFR1_2_sf"/>
</dbReference>
<dbReference type="InterPro" id="IPR004405">
    <property type="entry name" value="TF_pelota"/>
</dbReference>
<dbReference type="PANTHER" id="PTHR10853:SF0">
    <property type="entry name" value="PROTEIN PELOTA HOMOLOG"/>
    <property type="match status" value="1"/>
</dbReference>
<evidence type="ECO:0000256" key="5">
    <source>
        <dbReference type="ARBA" id="ARBA00022723"/>
    </source>
</evidence>
<evidence type="ECO:0000259" key="7">
    <source>
        <dbReference type="SMART" id="SM01194"/>
    </source>
</evidence>
<dbReference type="InterPro" id="IPR029064">
    <property type="entry name" value="Ribosomal_eL30-like_sf"/>
</dbReference>
<dbReference type="Pfam" id="PF03464">
    <property type="entry name" value="eRF1_2"/>
    <property type="match status" value="1"/>
</dbReference>
<dbReference type="Pfam" id="PF26356">
    <property type="entry name" value="Pelota_N"/>
    <property type="match status" value="1"/>
</dbReference>
<dbReference type="NCBIfam" id="TIGR00111">
    <property type="entry name" value="pelota"/>
    <property type="match status" value="1"/>
</dbReference>
<organism evidence="8">
    <name type="scientific">Hadrurus spadix</name>
    <dbReference type="NCBI Taxonomy" id="141984"/>
    <lineage>
        <taxon>Eukaryota</taxon>
        <taxon>Metazoa</taxon>
        <taxon>Ecdysozoa</taxon>
        <taxon>Arthropoda</taxon>
        <taxon>Chelicerata</taxon>
        <taxon>Arachnida</taxon>
        <taxon>Scorpiones</taxon>
        <taxon>Iurida</taxon>
        <taxon>Iuroidea</taxon>
        <taxon>Hadrurus</taxon>
    </lineage>
</organism>
<dbReference type="GO" id="GO:0005737">
    <property type="term" value="C:cytoplasm"/>
    <property type="evidence" value="ECO:0007669"/>
    <property type="project" value="UniProtKB-SubCell"/>
</dbReference>
<dbReference type="PANTHER" id="PTHR10853">
    <property type="entry name" value="PELOTA"/>
    <property type="match status" value="1"/>
</dbReference>
<proteinExistence type="inferred from homology"/>
<comment type="cofactor">
    <cofactor evidence="1 6">
        <name>a divalent metal cation</name>
        <dbReference type="ChEBI" id="CHEBI:60240"/>
    </cofactor>
</comment>
<dbReference type="Pfam" id="PF03465">
    <property type="entry name" value="eRF1_3"/>
    <property type="match status" value="1"/>
</dbReference>
<evidence type="ECO:0000313" key="8">
    <source>
        <dbReference type="EMBL" id="JAV47968.1"/>
    </source>
</evidence>
<dbReference type="Gene3D" id="2.30.30.870">
    <property type="entry name" value="Pelota, domain A"/>
    <property type="match status" value="1"/>
</dbReference>
<accession>A0A1W7R9Z6</accession>
<reference evidence="8" key="1">
    <citation type="submission" date="2016-11" db="EMBL/GenBank/DDBJ databases">
        <title>Venom-gland transcriptomics and venom proteomics of the black-back scorpion (Hadrurus spadix) reveal detectability challenges and an unexplored realm of animal toxin diversity.</title>
        <authorList>
            <person name="Rokyta D.R."/>
            <person name="Ward M.J."/>
        </authorList>
    </citation>
    <scope>NUCLEOTIDE SEQUENCE</scope>
    <source>
        <tissue evidence="8">Venom gland</tissue>
    </source>
</reference>
<evidence type="ECO:0000256" key="6">
    <source>
        <dbReference type="RuleBase" id="RU362019"/>
    </source>
</evidence>
<comment type="subcellular location">
    <subcellularLocation>
        <location evidence="2 6">Cytoplasm</location>
    </subcellularLocation>
</comment>
<dbReference type="InterPro" id="IPR005141">
    <property type="entry name" value="eRF1_2"/>
</dbReference>
<comment type="function">
    <text evidence="6">Component of the Pelota-HBS1L complex, a complex that recognizes stalled ribosomes and triggers the No-Go Decay (NGD) pathway. In the Pelota-HBS1L complex, pelo recognizes ribosomes stalled at the 3' end of an mRNA and engages stalled ribosomes by destabilizing mRNA in the mRNA channel.</text>
</comment>
<evidence type="ECO:0000256" key="2">
    <source>
        <dbReference type="ARBA" id="ARBA00004496"/>
    </source>
</evidence>
<evidence type="ECO:0000256" key="1">
    <source>
        <dbReference type="ARBA" id="ARBA00001968"/>
    </source>
</evidence>
<dbReference type="Gene3D" id="3.30.420.60">
    <property type="entry name" value="eRF1 domain 2"/>
    <property type="match status" value="1"/>
</dbReference>
<dbReference type="GO" id="GO:0070481">
    <property type="term" value="P:nuclear-transcribed mRNA catabolic process, non-stop decay"/>
    <property type="evidence" value="ECO:0007669"/>
    <property type="project" value="InterPro"/>
</dbReference>
<dbReference type="InterPro" id="IPR005140">
    <property type="entry name" value="eRF1_Pelota-like_N"/>
</dbReference>
<dbReference type="SUPFAM" id="SSF55315">
    <property type="entry name" value="L30e-like"/>
    <property type="match status" value="1"/>
</dbReference>